<dbReference type="RefSeq" id="WP_278336971.1">
    <property type="nucleotide sequence ID" value="NZ_MZGT01000003.1"/>
</dbReference>
<keyword evidence="2" id="KW-1185">Reference proteome</keyword>
<proteinExistence type="predicted"/>
<gene>
    <name evidence="1" type="ORF">CLCHR_02460</name>
</gene>
<name>A0A1V4J1C1_9CLOT</name>
<evidence type="ECO:0000313" key="2">
    <source>
        <dbReference type="Proteomes" id="UP000191056"/>
    </source>
</evidence>
<dbReference type="EMBL" id="MZGT01000003">
    <property type="protein sequence ID" value="OPJ65890.1"/>
    <property type="molecule type" value="Genomic_DNA"/>
</dbReference>
<protein>
    <submittedName>
        <fullName evidence="1">Uncharacterized protein</fullName>
    </submittedName>
</protein>
<dbReference type="STRING" id="225345.CLCHR_02460"/>
<organism evidence="1 2">
    <name type="scientific">Clostridium chromiireducens</name>
    <dbReference type="NCBI Taxonomy" id="225345"/>
    <lineage>
        <taxon>Bacteria</taxon>
        <taxon>Bacillati</taxon>
        <taxon>Bacillota</taxon>
        <taxon>Clostridia</taxon>
        <taxon>Eubacteriales</taxon>
        <taxon>Clostridiaceae</taxon>
        <taxon>Clostridium</taxon>
    </lineage>
</organism>
<evidence type="ECO:0000313" key="1">
    <source>
        <dbReference type="EMBL" id="OPJ65890.1"/>
    </source>
</evidence>
<dbReference type="AlphaFoldDB" id="A0A1V4J1C1"/>
<accession>A0A1V4J1C1</accession>
<reference evidence="1 2" key="1">
    <citation type="submission" date="2017-03" db="EMBL/GenBank/DDBJ databases">
        <title>Genome sequence of Clostridium chromiireducens DSM 23318.</title>
        <authorList>
            <person name="Poehlein A."/>
            <person name="Daniel R."/>
        </authorList>
    </citation>
    <scope>NUCLEOTIDE SEQUENCE [LARGE SCALE GENOMIC DNA]</scope>
    <source>
        <strain evidence="1 2">DSM 23318</strain>
    </source>
</reference>
<sequence length="42" mass="4935">MDLNEVYKKLDLPMSISKDTKLKDIKNIIPDFEVEGAREKLR</sequence>
<comment type="caution">
    <text evidence="1">The sequence shown here is derived from an EMBL/GenBank/DDBJ whole genome shotgun (WGS) entry which is preliminary data.</text>
</comment>
<dbReference type="Proteomes" id="UP000191056">
    <property type="component" value="Unassembled WGS sequence"/>
</dbReference>